<gene>
    <name evidence="6" type="ORF">SDC9_00543</name>
</gene>
<protein>
    <recommendedName>
        <fullName evidence="5">Type I restriction modification DNA specificity domain-containing protein</fullName>
    </recommendedName>
</protein>
<reference evidence="6" key="1">
    <citation type="submission" date="2019-08" db="EMBL/GenBank/DDBJ databases">
        <authorList>
            <person name="Kucharzyk K."/>
            <person name="Murdoch R.W."/>
            <person name="Higgins S."/>
            <person name="Loffler F."/>
        </authorList>
    </citation>
    <scope>NUCLEOTIDE SEQUENCE</scope>
</reference>
<evidence type="ECO:0000259" key="5">
    <source>
        <dbReference type="Pfam" id="PF01420"/>
    </source>
</evidence>
<dbReference type="PANTHER" id="PTHR30408:SF12">
    <property type="entry name" value="TYPE I RESTRICTION ENZYME MJAVIII SPECIFICITY SUBUNIT"/>
    <property type="match status" value="1"/>
</dbReference>
<feature type="domain" description="Type I restriction modification DNA specificity" evidence="5">
    <location>
        <begin position="3"/>
        <end position="185"/>
    </location>
</feature>
<dbReference type="AlphaFoldDB" id="A0A644SK90"/>
<dbReference type="Gene3D" id="3.90.220.20">
    <property type="entry name" value="DNA methylase specificity domains"/>
    <property type="match status" value="2"/>
</dbReference>
<dbReference type="InterPro" id="IPR052021">
    <property type="entry name" value="Type-I_RS_S_subunit"/>
</dbReference>
<dbReference type="EMBL" id="VSSQ01000001">
    <property type="protein sequence ID" value="MPL55076.1"/>
    <property type="molecule type" value="Genomic_DNA"/>
</dbReference>
<evidence type="ECO:0000256" key="1">
    <source>
        <dbReference type="ARBA" id="ARBA00010923"/>
    </source>
</evidence>
<keyword evidence="2" id="KW-0680">Restriction system</keyword>
<feature type="coiled-coil region" evidence="4">
    <location>
        <begin position="167"/>
        <end position="194"/>
    </location>
</feature>
<dbReference type="Gene3D" id="1.10.287.1120">
    <property type="entry name" value="Bipartite methylase S protein"/>
    <property type="match status" value="1"/>
</dbReference>
<keyword evidence="4" id="KW-0175">Coiled coil</keyword>
<dbReference type="GO" id="GO:0003677">
    <property type="term" value="F:DNA binding"/>
    <property type="evidence" value="ECO:0007669"/>
    <property type="project" value="UniProtKB-KW"/>
</dbReference>
<evidence type="ECO:0000256" key="3">
    <source>
        <dbReference type="ARBA" id="ARBA00023125"/>
    </source>
</evidence>
<dbReference type="InterPro" id="IPR000055">
    <property type="entry name" value="Restrct_endonuc_typeI_TRD"/>
</dbReference>
<comment type="similarity">
    <text evidence="1">Belongs to the type-I restriction system S methylase family.</text>
</comment>
<dbReference type="SUPFAM" id="SSF116734">
    <property type="entry name" value="DNA methylase specificity domain"/>
    <property type="match status" value="2"/>
</dbReference>
<accession>A0A644SK90</accession>
<dbReference type="GO" id="GO:0009307">
    <property type="term" value="P:DNA restriction-modification system"/>
    <property type="evidence" value="ECO:0007669"/>
    <property type="project" value="UniProtKB-KW"/>
</dbReference>
<evidence type="ECO:0000256" key="4">
    <source>
        <dbReference type="SAM" id="Coils"/>
    </source>
</evidence>
<dbReference type="InterPro" id="IPR044946">
    <property type="entry name" value="Restrct_endonuc_typeI_TRD_sf"/>
</dbReference>
<comment type="caution">
    <text evidence="6">The sequence shown here is derived from an EMBL/GenBank/DDBJ whole genome shotgun (WGS) entry which is preliminary data.</text>
</comment>
<organism evidence="6">
    <name type="scientific">bioreactor metagenome</name>
    <dbReference type="NCBI Taxonomy" id="1076179"/>
    <lineage>
        <taxon>unclassified sequences</taxon>
        <taxon>metagenomes</taxon>
        <taxon>ecological metagenomes</taxon>
    </lineage>
</organism>
<keyword evidence="3" id="KW-0238">DNA-binding</keyword>
<proteinExistence type="inferred from homology"/>
<name>A0A644SK90_9ZZZZ</name>
<evidence type="ECO:0000313" key="6">
    <source>
        <dbReference type="EMBL" id="MPL55076.1"/>
    </source>
</evidence>
<dbReference type="Pfam" id="PF01420">
    <property type="entry name" value="Methylase_S"/>
    <property type="match status" value="1"/>
</dbReference>
<evidence type="ECO:0000256" key="2">
    <source>
        <dbReference type="ARBA" id="ARBA00022747"/>
    </source>
</evidence>
<sequence>MENNWKNSKLGDLVEILSSRRVFYSDYVENGIPFYRSKEVIDFAQGNFYQPELFISKDKFEELIAKNGYPLDGDILISAVGERAGIPYVVKNLGEFYFKDGNVIWIKSSDNLSNVFLSYWLKSFVGIETLNSLFIGSAQKALTIIGLKNIEIQLPPLPEQKAIASVLSSLDEKIDLLNQQNQTLEALAETLFRQWFINYSENQHEPKKETEIGNVPESFKVVQIKDLAFVLETGKRPKGGVGTLTSGIPSIGAENIKGLGKYDHSKTKYITQEFADKMNRGHIKGYELLIYKDGGTPGHFIPRYSIFGNGFPFDTMTINEHVFKLDFNDKAFNFFCYFYFQTDLVDSILVANGAKAAIPGINQDDVKNLWIIHPETPIIKKFGDLTLPYLEKILFNCNQIQTLTQLRDTLLPKLMSGEVRVKN</sequence>
<dbReference type="PANTHER" id="PTHR30408">
    <property type="entry name" value="TYPE-1 RESTRICTION ENZYME ECOKI SPECIFICITY PROTEIN"/>
    <property type="match status" value="1"/>
</dbReference>